<organism evidence="4 5">
    <name type="scientific">Microbacterium kyungheense</name>
    <dbReference type="NCBI Taxonomy" id="1263636"/>
    <lineage>
        <taxon>Bacteria</taxon>
        <taxon>Bacillati</taxon>
        <taxon>Actinomycetota</taxon>
        <taxon>Actinomycetes</taxon>
        <taxon>Micrococcales</taxon>
        <taxon>Microbacteriaceae</taxon>
        <taxon>Microbacterium</taxon>
    </lineage>
</organism>
<comment type="similarity">
    <text evidence="1">Belongs to the UPF0337 (CsbD) family.</text>
</comment>
<feature type="domain" description="CsbD-like" evidence="3">
    <location>
        <begin position="5"/>
        <end position="56"/>
    </location>
</feature>
<gene>
    <name evidence="4" type="ORF">FB391_3373</name>
</gene>
<dbReference type="Pfam" id="PF05532">
    <property type="entry name" value="CsbD"/>
    <property type="match status" value="1"/>
</dbReference>
<name>A0A543EF85_9MICO</name>
<reference evidence="4 5" key="1">
    <citation type="submission" date="2019-06" db="EMBL/GenBank/DDBJ databases">
        <title>Sequencing the genomes of 1000 actinobacteria strains.</title>
        <authorList>
            <person name="Klenk H.-P."/>
        </authorList>
    </citation>
    <scope>NUCLEOTIDE SEQUENCE [LARGE SCALE GENOMIC DNA]</scope>
    <source>
        <strain evidence="4 5">DSM 105492</strain>
    </source>
</reference>
<keyword evidence="5" id="KW-1185">Reference proteome</keyword>
<dbReference type="Gene3D" id="1.10.1470.10">
    <property type="entry name" value="YjbJ"/>
    <property type="match status" value="1"/>
</dbReference>
<dbReference type="RefSeq" id="WP_141896230.1">
    <property type="nucleotide sequence ID" value="NZ_BAABLH010000006.1"/>
</dbReference>
<dbReference type="AlphaFoldDB" id="A0A543EF85"/>
<comment type="caution">
    <text evidence="4">The sequence shown here is derived from an EMBL/GenBank/DDBJ whole genome shotgun (WGS) entry which is preliminary data.</text>
</comment>
<evidence type="ECO:0000256" key="1">
    <source>
        <dbReference type="ARBA" id="ARBA00009129"/>
    </source>
</evidence>
<dbReference type="OrthoDB" id="2143260at2"/>
<evidence type="ECO:0000256" key="2">
    <source>
        <dbReference type="SAM" id="MobiDB-lite"/>
    </source>
</evidence>
<dbReference type="EMBL" id="VFPE01000006">
    <property type="protein sequence ID" value="TQM20237.1"/>
    <property type="molecule type" value="Genomic_DNA"/>
</dbReference>
<protein>
    <submittedName>
        <fullName evidence="4">CsbD-like protein</fullName>
    </submittedName>
</protein>
<dbReference type="InterPro" id="IPR008462">
    <property type="entry name" value="CsbD"/>
</dbReference>
<feature type="compositionally biased region" description="Basic and acidic residues" evidence="2">
    <location>
        <begin position="1"/>
        <end position="32"/>
    </location>
</feature>
<dbReference type="Proteomes" id="UP000320235">
    <property type="component" value="Unassembled WGS sequence"/>
</dbReference>
<proteinExistence type="inferred from homology"/>
<accession>A0A543EF85</accession>
<evidence type="ECO:0000259" key="3">
    <source>
        <dbReference type="Pfam" id="PF05532"/>
    </source>
</evidence>
<dbReference type="SUPFAM" id="SSF69047">
    <property type="entry name" value="Hypothetical protein YjbJ"/>
    <property type="match status" value="1"/>
</dbReference>
<sequence>MGLGDDIKHNMEDMKGKTKEAVGDATDNERLQAEGVADQASAKVKKAGDDVKDALTDDR</sequence>
<evidence type="ECO:0000313" key="4">
    <source>
        <dbReference type="EMBL" id="TQM20237.1"/>
    </source>
</evidence>
<evidence type="ECO:0000313" key="5">
    <source>
        <dbReference type="Proteomes" id="UP000320235"/>
    </source>
</evidence>
<dbReference type="InterPro" id="IPR036629">
    <property type="entry name" value="YjbJ_sf"/>
</dbReference>
<feature type="compositionally biased region" description="Basic and acidic residues" evidence="2">
    <location>
        <begin position="46"/>
        <end position="59"/>
    </location>
</feature>
<feature type="region of interest" description="Disordered" evidence="2">
    <location>
        <begin position="1"/>
        <end position="59"/>
    </location>
</feature>